<evidence type="ECO:0000256" key="2">
    <source>
        <dbReference type="ARBA" id="ARBA00013194"/>
    </source>
</evidence>
<protein>
    <recommendedName>
        <fullName evidence="2 5">peptidylprolyl isomerase</fullName>
        <ecNumber evidence="2 5">5.2.1.8</ecNumber>
    </recommendedName>
</protein>
<name>A0ABN9VDA6_9DINO</name>
<evidence type="ECO:0000256" key="4">
    <source>
        <dbReference type="ARBA" id="ARBA00023235"/>
    </source>
</evidence>
<comment type="caution">
    <text evidence="8">The sequence shown here is derived from an EMBL/GenBank/DDBJ whole genome shotgun (WGS) entry which is preliminary data.</text>
</comment>
<dbReference type="PROSITE" id="PS50059">
    <property type="entry name" value="FKBP_PPIASE"/>
    <property type="match status" value="1"/>
</dbReference>
<dbReference type="Proteomes" id="UP001189429">
    <property type="component" value="Unassembled WGS sequence"/>
</dbReference>
<evidence type="ECO:0000313" key="9">
    <source>
        <dbReference type="Proteomes" id="UP001189429"/>
    </source>
</evidence>
<dbReference type="EC" id="5.2.1.8" evidence="2 5"/>
<organism evidence="8 9">
    <name type="scientific">Prorocentrum cordatum</name>
    <dbReference type="NCBI Taxonomy" id="2364126"/>
    <lineage>
        <taxon>Eukaryota</taxon>
        <taxon>Sar</taxon>
        <taxon>Alveolata</taxon>
        <taxon>Dinophyceae</taxon>
        <taxon>Prorocentrales</taxon>
        <taxon>Prorocentraceae</taxon>
        <taxon>Prorocentrum</taxon>
    </lineage>
</organism>
<gene>
    <name evidence="8" type="ORF">PCOR1329_LOCUS56134</name>
</gene>
<dbReference type="InterPro" id="IPR044609">
    <property type="entry name" value="FKBP2/11"/>
</dbReference>
<dbReference type="PANTHER" id="PTHR45779:SF7">
    <property type="entry name" value="PEPTIDYLPROLYL ISOMERASE"/>
    <property type="match status" value="1"/>
</dbReference>
<proteinExistence type="predicted"/>
<feature type="domain" description="PPIase FKBP-type" evidence="7">
    <location>
        <begin position="53"/>
        <end position="142"/>
    </location>
</feature>
<dbReference type="SUPFAM" id="SSF54534">
    <property type="entry name" value="FKBP-like"/>
    <property type="match status" value="1"/>
</dbReference>
<evidence type="ECO:0000256" key="5">
    <source>
        <dbReference type="PROSITE-ProRule" id="PRU00277"/>
    </source>
</evidence>
<keyword evidence="9" id="KW-1185">Reference proteome</keyword>
<evidence type="ECO:0000313" key="8">
    <source>
        <dbReference type="EMBL" id="CAK0869899.1"/>
    </source>
</evidence>
<sequence>MFDFDSLDEAEIRSQAPVRAQAAARPVPVRVCRLEGGVAVSIFQEGDPQKLPVKSLEIDYVGRLPSGCSFDCSAGKGQPPMKVELGTGGAIPGMELGLRALSLGAVAEIRIPGNLGYGERGIPKMIPPNSELLFEVHVLAVDGQGGPQRRRPSRLAAPWRTRRAGGELPAAREGRAPRGGCWPAALLRRSPRGPGGLARPRAAPHGPRALGGPLAPLAGTSPAVRPS</sequence>
<accession>A0ABN9VDA6</accession>
<dbReference type="InterPro" id="IPR046357">
    <property type="entry name" value="PPIase_dom_sf"/>
</dbReference>
<comment type="catalytic activity">
    <reaction evidence="1 5">
        <text>[protein]-peptidylproline (omega=180) = [protein]-peptidylproline (omega=0)</text>
        <dbReference type="Rhea" id="RHEA:16237"/>
        <dbReference type="Rhea" id="RHEA-COMP:10747"/>
        <dbReference type="Rhea" id="RHEA-COMP:10748"/>
        <dbReference type="ChEBI" id="CHEBI:83833"/>
        <dbReference type="ChEBI" id="CHEBI:83834"/>
        <dbReference type="EC" id="5.2.1.8"/>
    </reaction>
</comment>
<evidence type="ECO:0000256" key="1">
    <source>
        <dbReference type="ARBA" id="ARBA00000971"/>
    </source>
</evidence>
<feature type="region of interest" description="Disordered" evidence="6">
    <location>
        <begin position="144"/>
        <end position="227"/>
    </location>
</feature>
<dbReference type="Gene3D" id="3.10.50.40">
    <property type="match status" value="1"/>
</dbReference>
<dbReference type="InterPro" id="IPR001179">
    <property type="entry name" value="PPIase_FKBP_dom"/>
</dbReference>
<keyword evidence="4 5" id="KW-0413">Isomerase</keyword>
<evidence type="ECO:0000256" key="6">
    <source>
        <dbReference type="SAM" id="MobiDB-lite"/>
    </source>
</evidence>
<reference evidence="8" key="1">
    <citation type="submission" date="2023-10" db="EMBL/GenBank/DDBJ databases">
        <authorList>
            <person name="Chen Y."/>
            <person name="Shah S."/>
            <person name="Dougan E. K."/>
            <person name="Thang M."/>
            <person name="Chan C."/>
        </authorList>
    </citation>
    <scope>NUCLEOTIDE SEQUENCE [LARGE SCALE GENOMIC DNA]</scope>
</reference>
<evidence type="ECO:0000256" key="3">
    <source>
        <dbReference type="ARBA" id="ARBA00023110"/>
    </source>
</evidence>
<dbReference type="Pfam" id="PF00254">
    <property type="entry name" value="FKBP_C"/>
    <property type="match status" value="1"/>
</dbReference>
<feature type="compositionally biased region" description="Low complexity" evidence="6">
    <location>
        <begin position="197"/>
        <end position="219"/>
    </location>
</feature>
<keyword evidence="3 5" id="KW-0697">Rotamase</keyword>
<dbReference type="EMBL" id="CAUYUJ010016901">
    <property type="protein sequence ID" value="CAK0869899.1"/>
    <property type="molecule type" value="Genomic_DNA"/>
</dbReference>
<dbReference type="PANTHER" id="PTHR45779">
    <property type="entry name" value="PEPTIDYLPROLYL ISOMERASE"/>
    <property type="match status" value="1"/>
</dbReference>
<evidence type="ECO:0000259" key="7">
    <source>
        <dbReference type="PROSITE" id="PS50059"/>
    </source>
</evidence>